<protein>
    <submittedName>
        <fullName evidence="1">Uncharacterized protein</fullName>
    </submittedName>
</protein>
<evidence type="ECO:0000313" key="2">
    <source>
        <dbReference type="Proteomes" id="UP001163835"/>
    </source>
</evidence>
<reference evidence="1" key="1">
    <citation type="submission" date="2022-09" db="EMBL/GenBank/DDBJ databases">
        <title>A Global Phylogenomic Analysis of the Shiitake Genus Lentinula.</title>
        <authorList>
            <consortium name="DOE Joint Genome Institute"/>
            <person name="Sierra-Patev S."/>
            <person name="Min B."/>
            <person name="Naranjo-Ortiz M."/>
            <person name="Looney B."/>
            <person name="Konkel Z."/>
            <person name="Slot J.C."/>
            <person name="Sakamoto Y."/>
            <person name="Steenwyk J.L."/>
            <person name="Rokas A."/>
            <person name="Carro J."/>
            <person name="Camarero S."/>
            <person name="Ferreira P."/>
            <person name="Molpeceres G."/>
            <person name="Ruiz-Duenas F.J."/>
            <person name="Serrano A."/>
            <person name="Henrissat B."/>
            <person name="Drula E."/>
            <person name="Hughes K.W."/>
            <person name="Mata J.L."/>
            <person name="Ishikawa N.K."/>
            <person name="Vargas-Isla R."/>
            <person name="Ushijima S."/>
            <person name="Smith C.A."/>
            <person name="Ahrendt S."/>
            <person name="Andreopoulos W."/>
            <person name="He G."/>
            <person name="Labutti K."/>
            <person name="Lipzen A."/>
            <person name="Ng V."/>
            <person name="Riley R."/>
            <person name="Sandor L."/>
            <person name="Barry K."/>
            <person name="Martinez A.T."/>
            <person name="Xiao Y."/>
            <person name="Gibbons J.G."/>
            <person name="Terashima K."/>
            <person name="Grigoriev I.V."/>
            <person name="Hibbett D.S."/>
        </authorList>
    </citation>
    <scope>NUCLEOTIDE SEQUENCE</scope>
    <source>
        <strain evidence="1">TMI1499</strain>
    </source>
</reference>
<gene>
    <name evidence="1" type="ORF">F5876DRAFT_51266</name>
</gene>
<proteinExistence type="predicted"/>
<keyword evidence="2" id="KW-1185">Reference proteome</keyword>
<evidence type="ECO:0000313" key="1">
    <source>
        <dbReference type="EMBL" id="KAJ3805772.1"/>
    </source>
</evidence>
<dbReference type="EMBL" id="MU795532">
    <property type="protein sequence ID" value="KAJ3805772.1"/>
    <property type="molecule type" value="Genomic_DNA"/>
</dbReference>
<name>A0ACC1TM31_9AGAR</name>
<comment type="caution">
    <text evidence="1">The sequence shown here is derived from an EMBL/GenBank/DDBJ whole genome shotgun (WGS) entry which is preliminary data.</text>
</comment>
<sequence length="53" mass="5942">MVDLPYDYVKRHIAAGSAEPSYVSKLVEGQTLSSEQEFEIKWSSASLYSGTWV</sequence>
<organism evidence="1 2">
    <name type="scientific">Lentinula aff. lateritia</name>
    <dbReference type="NCBI Taxonomy" id="2804960"/>
    <lineage>
        <taxon>Eukaryota</taxon>
        <taxon>Fungi</taxon>
        <taxon>Dikarya</taxon>
        <taxon>Basidiomycota</taxon>
        <taxon>Agaricomycotina</taxon>
        <taxon>Agaricomycetes</taxon>
        <taxon>Agaricomycetidae</taxon>
        <taxon>Agaricales</taxon>
        <taxon>Marasmiineae</taxon>
        <taxon>Omphalotaceae</taxon>
        <taxon>Lentinula</taxon>
    </lineage>
</organism>
<accession>A0ACC1TM31</accession>
<dbReference type="Proteomes" id="UP001163835">
    <property type="component" value="Unassembled WGS sequence"/>
</dbReference>